<dbReference type="Gene3D" id="1.20.1250.20">
    <property type="entry name" value="MFS general substrate transporter like domains"/>
    <property type="match status" value="1"/>
</dbReference>
<dbReference type="InterPro" id="IPR050327">
    <property type="entry name" value="Proton-linked_MCT"/>
</dbReference>
<dbReference type="PANTHER" id="PTHR11360">
    <property type="entry name" value="MONOCARBOXYLATE TRANSPORTER"/>
    <property type="match status" value="1"/>
</dbReference>
<keyword evidence="4 5" id="KW-0472">Membrane</keyword>
<dbReference type="EMBL" id="KZ824282">
    <property type="protein sequence ID" value="RAL12580.1"/>
    <property type="molecule type" value="Genomic_DNA"/>
</dbReference>
<reference evidence="7 8" key="1">
    <citation type="submission" date="2018-02" db="EMBL/GenBank/DDBJ databases">
        <title>The genomes of Aspergillus section Nigri reveals drivers in fungal speciation.</title>
        <authorList>
            <consortium name="DOE Joint Genome Institute"/>
            <person name="Vesth T.C."/>
            <person name="Nybo J."/>
            <person name="Theobald S."/>
            <person name="Brandl J."/>
            <person name="Frisvad J.C."/>
            <person name="Nielsen K.F."/>
            <person name="Lyhne E.K."/>
            <person name="Kogle M.E."/>
            <person name="Kuo A."/>
            <person name="Riley R."/>
            <person name="Clum A."/>
            <person name="Nolan M."/>
            <person name="Lipzen A."/>
            <person name="Salamov A."/>
            <person name="Henrissat B."/>
            <person name="Wiebenga A."/>
            <person name="De vries R.P."/>
            <person name="Grigoriev I.V."/>
            <person name="Mortensen U.H."/>
            <person name="Andersen M.R."/>
            <person name="Baker S.E."/>
        </authorList>
    </citation>
    <scope>NUCLEOTIDE SEQUENCE [LARGE SCALE GENOMIC DNA]</scope>
    <source>
        <strain evidence="7 8">CBS 101889</strain>
    </source>
</reference>
<keyword evidence="3 5" id="KW-1133">Transmembrane helix</keyword>
<protein>
    <recommendedName>
        <fullName evidence="9">MFS general substrate transporter</fullName>
    </recommendedName>
</protein>
<name>A0A395HXS0_ASPHC</name>
<evidence type="ECO:0000256" key="3">
    <source>
        <dbReference type="ARBA" id="ARBA00022989"/>
    </source>
</evidence>
<organism evidence="7 8">
    <name type="scientific">Aspergillus homomorphus (strain CBS 101889)</name>
    <dbReference type="NCBI Taxonomy" id="1450537"/>
    <lineage>
        <taxon>Eukaryota</taxon>
        <taxon>Fungi</taxon>
        <taxon>Dikarya</taxon>
        <taxon>Ascomycota</taxon>
        <taxon>Pezizomycotina</taxon>
        <taxon>Eurotiomycetes</taxon>
        <taxon>Eurotiomycetidae</taxon>
        <taxon>Eurotiales</taxon>
        <taxon>Aspergillaceae</taxon>
        <taxon>Aspergillus</taxon>
        <taxon>Aspergillus subgen. Circumdati</taxon>
    </lineage>
</organism>
<feature type="transmembrane region" description="Helical" evidence="5">
    <location>
        <begin position="82"/>
        <end position="102"/>
    </location>
</feature>
<evidence type="ECO:0000256" key="2">
    <source>
        <dbReference type="ARBA" id="ARBA00022692"/>
    </source>
</evidence>
<gene>
    <name evidence="7" type="ORF">BO97DRAFT_470120</name>
</gene>
<evidence type="ECO:0000256" key="1">
    <source>
        <dbReference type="ARBA" id="ARBA00022448"/>
    </source>
</evidence>
<dbReference type="Proteomes" id="UP000248961">
    <property type="component" value="Unassembled WGS sequence"/>
</dbReference>
<evidence type="ECO:0000313" key="7">
    <source>
        <dbReference type="EMBL" id="RAL12580.1"/>
    </source>
</evidence>
<sequence length="208" mass="22183">MRICAFVILALLIVANLTMRTATLPPLQRLTRQQLVKPLGELQFVLLALGGSCFFTFGFFIPVNQLPSQALDAGMPATISDYLVPILNAGSLVGRLTSALWLPAASSAALIAFAVLFGFFSGAYVSLLSPLALRVSPQHELGFRSGIIMFISAIAGLLTNPINGAILDSSPAEWVGLKIFSDIFTLAGTTCVLVARVRLTRCKVLKVC</sequence>
<dbReference type="RefSeq" id="XP_025551734.1">
    <property type="nucleotide sequence ID" value="XM_025699915.1"/>
</dbReference>
<dbReference type="OrthoDB" id="5667at2759"/>
<evidence type="ECO:0000256" key="4">
    <source>
        <dbReference type="ARBA" id="ARBA00023136"/>
    </source>
</evidence>
<keyword evidence="6" id="KW-0732">Signal</keyword>
<dbReference type="InterPro" id="IPR036259">
    <property type="entry name" value="MFS_trans_sf"/>
</dbReference>
<dbReference type="GeneID" id="37204204"/>
<dbReference type="PANTHER" id="PTHR11360:SF224">
    <property type="entry name" value="MAJOR FACILITATOR SUPERFAMILY (MFS) PROFILE DOMAIN-CONTAINING PROTEIN-RELATED"/>
    <property type="match status" value="1"/>
</dbReference>
<dbReference type="AlphaFoldDB" id="A0A395HXS0"/>
<feature type="chain" id="PRO_5017398311" description="MFS general substrate transporter" evidence="6">
    <location>
        <begin position="24"/>
        <end position="208"/>
    </location>
</feature>
<dbReference type="SUPFAM" id="SSF103473">
    <property type="entry name" value="MFS general substrate transporter"/>
    <property type="match status" value="1"/>
</dbReference>
<feature type="transmembrane region" description="Helical" evidence="5">
    <location>
        <begin position="108"/>
        <end position="129"/>
    </location>
</feature>
<keyword evidence="8" id="KW-1185">Reference proteome</keyword>
<evidence type="ECO:0000313" key="8">
    <source>
        <dbReference type="Proteomes" id="UP000248961"/>
    </source>
</evidence>
<evidence type="ECO:0000256" key="5">
    <source>
        <dbReference type="SAM" id="Phobius"/>
    </source>
</evidence>
<feature type="transmembrane region" description="Helical" evidence="5">
    <location>
        <begin position="141"/>
        <end position="159"/>
    </location>
</feature>
<feature type="transmembrane region" description="Helical" evidence="5">
    <location>
        <begin position="44"/>
        <end position="61"/>
    </location>
</feature>
<keyword evidence="1" id="KW-0813">Transport</keyword>
<dbReference type="VEuPathDB" id="FungiDB:BO97DRAFT_470120"/>
<accession>A0A395HXS0</accession>
<evidence type="ECO:0008006" key="9">
    <source>
        <dbReference type="Google" id="ProtNLM"/>
    </source>
</evidence>
<proteinExistence type="predicted"/>
<evidence type="ECO:0000256" key="6">
    <source>
        <dbReference type="SAM" id="SignalP"/>
    </source>
</evidence>
<keyword evidence="2 5" id="KW-0812">Transmembrane</keyword>
<feature type="transmembrane region" description="Helical" evidence="5">
    <location>
        <begin position="179"/>
        <end position="197"/>
    </location>
</feature>
<feature type="signal peptide" evidence="6">
    <location>
        <begin position="1"/>
        <end position="23"/>
    </location>
</feature>